<evidence type="ECO:0000256" key="13">
    <source>
        <dbReference type="ARBA" id="ARBA00023136"/>
    </source>
</evidence>
<keyword evidence="12" id="KW-0902">Two-component regulatory system</keyword>
<evidence type="ECO:0000256" key="2">
    <source>
        <dbReference type="ARBA" id="ARBA00004651"/>
    </source>
</evidence>
<proteinExistence type="predicted"/>
<dbReference type="GO" id="GO:0000155">
    <property type="term" value="F:phosphorelay sensor kinase activity"/>
    <property type="evidence" value="ECO:0007669"/>
    <property type="project" value="InterPro"/>
</dbReference>
<dbReference type="PANTHER" id="PTHR45528">
    <property type="entry name" value="SENSOR HISTIDINE KINASE CPXA"/>
    <property type="match status" value="1"/>
</dbReference>
<dbReference type="Proteomes" id="UP000194154">
    <property type="component" value="Chromosome"/>
</dbReference>
<dbReference type="SMART" id="SM00387">
    <property type="entry name" value="HATPase_c"/>
    <property type="match status" value="1"/>
</dbReference>
<dbReference type="PRINTS" id="PR01780">
    <property type="entry name" value="LANTIREGPROT"/>
</dbReference>
<dbReference type="Pfam" id="PF00512">
    <property type="entry name" value="HisKA"/>
    <property type="match status" value="1"/>
</dbReference>
<keyword evidence="13" id="KW-0472">Membrane</keyword>
<sequence length="296" mass="34695">MAIAFIIITLVCIASVALNAMYHYDLKRIARQLTEVRNRAHTNERIRTETHLKRVNDVTDSINGLIDKQISERVRYQKDLQAQKEEWANVSHDLRTPLTSLRGYMEVIQKETLTEAERTHYLTIMERKVDDLIERINTFYDVSLIESESIKLEREYIEINSIINDVLLLYFKEIEHKELDIQITETTHEIYIDKQATLRIINNVVINALRFAERYIHIHYEQSRDKLIVTIENDTKEKVTNPARLFERSVMGDSSRQGTHNGLGLYIVKKLMELQDGTAQIEVDDQAFKMKLVFEG</sequence>
<comment type="subcellular location">
    <subcellularLocation>
        <location evidence="2">Cell membrane</location>
        <topology evidence="2">Multi-pass membrane protein</topology>
    </subcellularLocation>
</comment>
<dbReference type="Gene3D" id="1.10.287.130">
    <property type="match status" value="1"/>
</dbReference>
<evidence type="ECO:0000256" key="5">
    <source>
        <dbReference type="ARBA" id="ARBA00022553"/>
    </source>
</evidence>
<evidence type="ECO:0000256" key="7">
    <source>
        <dbReference type="ARBA" id="ARBA00022692"/>
    </source>
</evidence>
<organism evidence="15 16">
    <name type="scientific">Macrococcoides canis</name>
    <dbReference type="NCBI Taxonomy" id="1855823"/>
    <lineage>
        <taxon>Bacteria</taxon>
        <taxon>Bacillati</taxon>
        <taxon>Bacillota</taxon>
        <taxon>Bacilli</taxon>
        <taxon>Bacillales</taxon>
        <taxon>Staphylococcaceae</taxon>
        <taxon>Macrococcoides</taxon>
    </lineage>
</organism>
<keyword evidence="16" id="KW-1185">Reference proteome</keyword>
<dbReference type="InterPro" id="IPR050398">
    <property type="entry name" value="HssS/ArlS-like"/>
</dbReference>
<comment type="catalytic activity">
    <reaction evidence="1">
        <text>ATP + protein L-histidine = ADP + protein N-phospho-L-histidine.</text>
        <dbReference type="EC" id="2.7.13.3"/>
    </reaction>
</comment>
<dbReference type="PANTHER" id="PTHR45528:SF1">
    <property type="entry name" value="SENSOR HISTIDINE KINASE CPXA"/>
    <property type="match status" value="1"/>
</dbReference>
<keyword evidence="9" id="KW-0418">Kinase</keyword>
<evidence type="ECO:0000256" key="6">
    <source>
        <dbReference type="ARBA" id="ARBA00022679"/>
    </source>
</evidence>
<dbReference type="InterPro" id="IPR003661">
    <property type="entry name" value="HisK_dim/P_dom"/>
</dbReference>
<evidence type="ECO:0000256" key="10">
    <source>
        <dbReference type="ARBA" id="ARBA00022840"/>
    </source>
</evidence>
<dbReference type="STRING" id="1855823.MCCS_21820"/>
<dbReference type="InterPro" id="IPR008358">
    <property type="entry name" value="Sig_transdc_His_kin/Pase_MprB"/>
</dbReference>
<accession>A0A1W7ADX6</accession>
<dbReference type="EMBL" id="CP021059">
    <property type="protein sequence ID" value="ARQ07771.1"/>
    <property type="molecule type" value="Genomic_DNA"/>
</dbReference>
<dbReference type="OrthoDB" id="9792991at2"/>
<dbReference type="RefSeq" id="WP_086043304.1">
    <property type="nucleotide sequence ID" value="NZ_CBCRZA010000016.1"/>
</dbReference>
<dbReference type="GeneID" id="35296265"/>
<keyword evidence="4" id="KW-1003">Cell membrane</keyword>
<evidence type="ECO:0000256" key="4">
    <source>
        <dbReference type="ARBA" id="ARBA00022475"/>
    </source>
</evidence>
<keyword evidence="7" id="KW-0812">Transmembrane</keyword>
<dbReference type="GO" id="GO:0005886">
    <property type="term" value="C:plasma membrane"/>
    <property type="evidence" value="ECO:0007669"/>
    <property type="project" value="UniProtKB-SubCell"/>
</dbReference>
<dbReference type="Pfam" id="PF02518">
    <property type="entry name" value="HATPase_c"/>
    <property type="match status" value="1"/>
</dbReference>
<keyword evidence="5" id="KW-0597">Phosphoprotein</keyword>
<dbReference type="PROSITE" id="PS50109">
    <property type="entry name" value="HIS_KIN"/>
    <property type="match status" value="1"/>
</dbReference>
<keyword evidence="10" id="KW-0067">ATP-binding</keyword>
<dbReference type="KEGG" id="mcak:MCCS_21820"/>
<dbReference type="InterPro" id="IPR005467">
    <property type="entry name" value="His_kinase_dom"/>
</dbReference>
<evidence type="ECO:0000256" key="9">
    <source>
        <dbReference type="ARBA" id="ARBA00022777"/>
    </source>
</evidence>
<dbReference type="EC" id="2.7.13.3" evidence="3"/>
<evidence type="ECO:0000256" key="8">
    <source>
        <dbReference type="ARBA" id="ARBA00022741"/>
    </source>
</evidence>
<dbReference type="AlphaFoldDB" id="A0A1W7ADX6"/>
<feature type="domain" description="Histidine kinase" evidence="14">
    <location>
        <begin position="89"/>
        <end position="296"/>
    </location>
</feature>
<evidence type="ECO:0000256" key="11">
    <source>
        <dbReference type="ARBA" id="ARBA00022989"/>
    </source>
</evidence>
<evidence type="ECO:0000259" key="14">
    <source>
        <dbReference type="PROSITE" id="PS50109"/>
    </source>
</evidence>
<protein>
    <recommendedName>
        <fullName evidence="3">histidine kinase</fullName>
        <ecNumber evidence="3">2.7.13.3</ecNumber>
    </recommendedName>
</protein>
<keyword evidence="11" id="KW-1133">Transmembrane helix</keyword>
<keyword evidence="8" id="KW-0547">Nucleotide-binding</keyword>
<dbReference type="InterPro" id="IPR036097">
    <property type="entry name" value="HisK_dim/P_sf"/>
</dbReference>
<dbReference type="SMART" id="SM00388">
    <property type="entry name" value="HisKA"/>
    <property type="match status" value="1"/>
</dbReference>
<evidence type="ECO:0000256" key="3">
    <source>
        <dbReference type="ARBA" id="ARBA00012438"/>
    </source>
</evidence>
<gene>
    <name evidence="15" type="primary">evgS</name>
    <name evidence="15" type="ORF">MCCS_21820</name>
</gene>
<dbReference type="GO" id="GO:0005524">
    <property type="term" value="F:ATP binding"/>
    <property type="evidence" value="ECO:0007669"/>
    <property type="project" value="UniProtKB-KW"/>
</dbReference>
<evidence type="ECO:0000256" key="12">
    <source>
        <dbReference type="ARBA" id="ARBA00023012"/>
    </source>
</evidence>
<evidence type="ECO:0000313" key="16">
    <source>
        <dbReference type="Proteomes" id="UP000194154"/>
    </source>
</evidence>
<dbReference type="SUPFAM" id="SSF47384">
    <property type="entry name" value="Homodimeric domain of signal transducing histidine kinase"/>
    <property type="match status" value="1"/>
</dbReference>
<evidence type="ECO:0000256" key="1">
    <source>
        <dbReference type="ARBA" id="ARBA00000085"/>
    </source>
</evidence>
<name>A0A1W7ADX6_9STAP</name>
<dbReference type="Gene3D" id="3.30.565.10">
    <property type="entry name" value="Histidine kinase-like ATPase, C-terminal domain"/>
    <property type="match status" value="1"/>
</dbReference>
<dbReference type="InterPro" id="IPR003594">
    <property type="entry name" value="HATPase_dom"/>
</dbReference>
<dbReference type="InterPro" id="IPR036890">
    <property type="entry name" value="HATPase_C_sf"/>
</dbReference>
<evidence type="ECO:0000313" key="15">
    <source>
        <dbReference type="EMBL" id="ARQ07771.1"/>
    </source>
</evidence>
<reference evidence="15 16" key="1">
    <citation type="journal article" date="2017" name="Int. J. Syst. Evol. Microbiol.">
        <title>Macrococcus canis sp. nov., a skin bacterium associated with infections in dogs.</title>
        <authorList>
            <person name="Gobeli Brawand S."/>
            <person name="Cotting K."/>
            <person name="Gomez-Sanz E."/>
            <person name="Collaud A."/>
            <person name="Thomann A."/>
            <person name="Brodard I."/>
            <person name="Rodriguez-Campos S."/>
            <person name="Strauss C."/>
            <person name="Perreten V."/>
        </authorList>
    </citation>
    <scope>NUCLEOTIDE SEQUENCE [LARGE SCALE GENOMIC DNA]</scope>
    <source>
        <strain evidence="15 16">KM45013</strain>
    </source>
</reference>
<keyword evidence="6 15" id="KW-0808">Transferase</keyword>
<dbReference type="CDD" id="cd00082">
    <property type="entry name" value="HisKA"/>
    <property type="match status" value="1"/>
</dbReference>
<dbReference type="SUPFAM" id="SSF55874">
    <property type="entry name" value="ATPase domain of HSP90 chaperone/DNA topoisomerase II/histidine kinase"/>
    <property type="match status" value="1"/>
</dbReference>